<evidence type="ECO:0000256" key="1">
    <source>
        <dbReference type="SAM" id="MobiDB-lite"/>
    </source>
</evidence>
<comment type="caution">
    <text evidence="3">The sequence shown here is derived from an EMBL/GenBank/DDBJ whole genome shotgun (WGS) entry which is preliminary data.</text>
</comment>
<organism evidence="3 4">
    <name type="scientific">Thelonectria olida</name>
    <dbReference type="NCBI Taxonomy" id="1576542"/>
    <lineage>
        <taxon>Eukaryota</taxon>
        <taxon>Fungi</taxon>
        <taxon>Dikarya</taxon>
        <taxon>Ascomycota</taxon>
        <taxon>Pezizomycotina</taxon>
        <taxon>Sordariomycetes</taxon>
        <taxon>Hypocreomycetidae</taxon>
        <taxon>Hypocreales</taxon>
        <taxon>Nectriaceae</taxon>
        <taxon>Thelonectria</taxon>
    </lineage>
</organism>
<accession>A0A9P9AR60</accession>
<dbReference type="EMBL" id="JAGPYM010000004">
    <property type="protein sequence ID" value="KAH6895942.1"/>
    <property type="molecule type" value="Genomic_DNA"/>
</dbReference>
<name>A0A9P9AR60_9HYPO</name>
<gene>
    <name evidence="3" type="ORF">B0T10DRAFT_558109</name>
</gene>
<dbReference type="InterPro" id="IPR036514">
    <property type="entry name" value="SGNH_hydro_sf"/>
</dbReference>
<evidence type="ECO:0000313" key="3">
    <source>
        <dbReference type="EMBL" id="KAH6895942.1"/>
    </source>
</evidence>
<reference evidence="3 4" key="1">
    <citation type="journal article" date="2021" name="Nat. Commun.">
        <title>Genetic determinants of endophytism in the Arabidopsis root mycobiome.</title>
        <authorList>
            <person name="Mesny F."/>
            <person name="Miyauchi S."/>
            <person name="Thiergart T."/>
            <person name="Pickel B."/>
            <person name="Atanasova L."/>
            <person name="Karlsson M."/>
            <person name="Huettel B."/>
            <person name="Barry K.W."/>
            <person name="Haridas S."/>
            <person name="Chen C."/>
            <person name="Bauer D."/>
            <person name="Andreopoulos W."/>
            <person name="Pangilinan J."/>
            <person name="LaButti K."/>
            <person name="Riley R."/>
            <person name="Lipzen A."/>
            <person name="Clum A."/>
            <person name="Drula E."/>
            <person name="Henrissat B."/>
            <person name="Kohler A."/>
            <person name="Grigoriev I.V."/>
            <person name="Martin F.M."/>
            <person name="Hacquard S."/>
        </authorList>
    </citation>
    <scope>NUCLEOTIDE SEQUENCE [LARGE SCALE GENOMIC DNA]</scope>
    <source>
        <strain evidence="3 4">MPI-CAGE-CH-0241</strain>
    </source>
</reference>
<feature type="region of interest" description="Disordered" evidence="1">
    <location>
        <begin position="51"/>
        <end position="129"/>
    </location>
</feature>
<dbReference type="CDD" id="cd01846">
    <property type="entry name" value="fatty_acyltransferase_like"/>
    <property type="match status" value="1"/>
</dbReference>
<keyword evidence="4" id="KW-1185">Reference proteome</keyword>
<feature type="transmembrane region" description="Helical" evidence="2">
    <location>
        <begin position="12"/>
        <end position="33"/>
    </location>
</feature>
<dbReference type="Proteomes" id="UP000777438">
    <property type="component" value="Unassembled WGS sequence"/>
</dbReference>
<dbReference type="OrthoDB" id="1600564at2759"/>
<sequence length="361" mass="39463">MHLSEPRRRDQLGRAALGVLVIFQTLALLYFVIPLDAISSLQSYLPIPASTFGHSVQNPENGVTKASTQADDEDTPAAPPSSLHQGRHGLTRGSGDSYSRTGFEFNKTGPGSEFNPSASNPFGNPEWPGNCTSKGKNWIGYMASEFNSTLTLAWTFGSGGSVIDPSIVPPRPSRSTFVKQVQEFNASIGHRPAHAPWTPENAVAGMWFGSNDMTHSWKYPNLTVVMPNLVDGLLAQAQVLHSIGIRNFLFFELTPLAWSPTYQKFPSRRRNMAAYFVGNFNILLQSRVEVFKEKNRDSRVNIVPITDVFMGALLDPHSRGAPNATCLDLLAGKDCLWADGTHPGISIHRSIGQKAAELAWG</sequence>
<dbReference type="SUPFAM" id="SSF52266">
    <property type="entry name" value="SGNH hydrolase"/>
    <property type="match status" value="1"/>
</dbReference>
<keyword evidence="2" id="KW-0812">Transmembrane</keyword>
<dbReference type="Gene3D" id="3.40.50.1110">
    <property type="entry name" value="SGNH hydrolase"/>
    <property type="match status" value="1"/>
</dbReference>
<protein>
    <submittedName>
        <fullName evidence="3">Uncharacterized protein</fullName>
    </submittedName>
</protein>
<keyword evidence="2" id="KW-0472">Membrane</keyword>
<feature type="compositionally biased region" description="Polar residues" evidence="1">
    <location>
        <begin position="52"/>
        <end position="69"/>
    </location>
</feature>
<evidence type="ECO:0000256" key="2">
    <source>
        <dbReference type="SAM" id="Phobius"/>
    </source>
</evidence>
<proteinExistence type="predicted"/>
<dbReference type="AlphaFoldDB" id="A0A9P9AR60"/>
<keyword evidence="2" id="KW-1133">Transmembrane helix</keyword>
<evidence type="ECO:0000313" key="4">
    <source>
        <dbReference type="Proteomes" id="UP000777438"/>
    </source>
</evidence>